<evidence type="ECO:0000256" key="1">
    <source>
        <dbReference type="SAM" id="Phobius"/>
    </source>
</evidence>
<name>A0A0K1IPQ6_HALGI</name>
<keyword evidence="1" id="KW-0472">Membrane</keyword>
<dbReference type="EMBL" id="CP063205">
    <property type="protein sequence ID" value="QOS10447.1"/>
    <property type="molecule type" value="Genomic_DNA"/>
</dbReference>
<dbReference type="Proteomes" id="UP000066124">
    <property type="component" value="Chromosome"/>
</dbReference>
<dbReference type="GeneID" id="59457956"/>
<sequence length="229" mass="23351">MAERVPEFALLIGVFLGLSATVSAAVLSGTLFRPLLFGAVVCYPFAAFGVLRSDDPSEALPPRVVLGLGAAIGLLTATTAVLERATVEPLDGVFAAVVVTLPPVAYAVRFGADVNPLSPVQSLVCCAVVGAAFLALAPRLGTVSALLGFVLGLSGALYADARGFRPTHRQQRVGIAAGALVGVSVAGAGVAMRLPLGPTTAAAAALALTPSLFVALTRTRARRHHRFRS</sequence>
<feature type="transmembrane region" description="Helical" evidence="1">
    <location>
        <begin position="34"/>
        <end position="51"/>
    </location>
</feature>
<protein>
    <submittedName>
        <fullName evidence="2">Uncharacterized protein</fullName>
    </submittedName>
</protein>
<dbReference type="Proteomes" id="UP000663064">
    <property type="component" value="Chromosome"/>
</dbReference>
<organism evidence="2 4">
    <name type="scientific">Haloferax gibbonsii</name>
    <dbReference type="NCBI Taxonomy" id="35746"/>
    <lineage>
        <taxon>Archaea</taxon>
        <taxon>Methanobacteriati</taxon>
        <taxon>Methanobacteriota</taxon>
        <taxon>Stenosarchaea group</taxon>
        <taxon>Halobacteria</taxon>
        <taxon>Halobacteriales</taxon>
        <taxon>Haloferacaceae</taxon>
        <taxon>Haloferax</taxon>
    </lineage>
</organism>
<dbReference type="KEGG" id="hgi:ABY42_01340"/>
<evidence type="ECO:0000313" key="2">
    <source>
        <dbReference type="EMBL" id="AKU06451.1"/>
    </source>
</evidence>
<gene>
    <name evidence="2" type="ORF">ABY42_01340</name>
    <name evidence="3" type="ORF">HfgLR_01470</name>
</gene>
<feature type="transmembrane region" description="Helical" evidence="1">
    <location>
        <begin position="143"/>
        <end position="161"/>
    </location>
</feature>
<dbReference type="RefSeq" id="WP_050458507.1">
    <property type="nucleotide sequence ID" value="NZ_CP011947.1"/>
</dbReference>
<reference evidence="4" key="1">
    <citation type="journal article" date="2015" name="J. Biotechnol.">
        <title>Complete genome sequence of Haloferax gibbonsii strain ARA6, a potential producer of polyhydroxyalkanoates and halocins isolated from Araruama, Rio de Janeiro, Brasil.</title>
        <authorList>
            <person name="Pinto L.H."/>
            <person name="D'Alincourt Carvalho-Assef A.P."/>
            <person name="Vieira R.P."/>
            <person name="Clementino M.M."/>
            <person name="Albano R.M."/>
        </authorList>
    </citation>
    <scope>NUCLEOTIDE SEQUENCE [LARGE SCALE GENOMIC DNA]</scope>
    <source>
        <strain evidence="4">ARA6</strain>
    </source>
</reference>
<reference evidence="3" key="3">
    <citation type="journal article" date="2021" name="Front. Microbiol.">
        <title>Cellular and Genomic Properties of Haloferax gibbonsii LR2-5, the Host of Euryarchaeal Virus HFTV1.</title>
        <authorList>
            <person name="Tittes C."/>
            <person name="Schwarzer S."/>
            <person name="Pfeiffer F."/>
            <person name="Dyall-Smith M."/>
            <person name="Rodriguez-Franco M."/>
            <person name="Oksanen H.M."/>
            <person name="Quax T.E.F."/>
        </authorList>
    </citation>
    <scope>NUCLEOTIDE SEQUENCE</scope>
    <source>
        <strain evidence="3">LR2-5</strain>
    </source>
</reference>
<feature type="transmembrane region" description="Helical" evidence="1">
    <location>
        <begin position="200"/>
        <end position="219"/>
    </location>
</feature>
<proteinExistence type="predicted"/>
<dbReference type="EMBL" id="CP011947">
    <property type="protein sequence ID" value="AKU06451.1"/>
    <property type="molecule type" value="Genomic_DNA"/>
</dbReference>
<keyword evidence="1" id="KW-1133">Transmembrane helix</keyword>
<evidence type="ECO:0000313" key="4">
    <source>
        <dbReference type="Proteomes" id="UP000066124"/>
    </source>
</evidence>
<dbReference type="PATRIC" id="fig|35746.4.peg.285"/>
<feature type="transmembrane region" description="Helical" evidence="1">
    <location>
        <begin position="94"/>
        <end position="112"/>
    </location>
</feature>
<feature type="transmembrane region" description="Helical" evidence="1">
    <location>
        <begin position="173"/>
        <end position="194"/>
    </location>
</feature>
<keyword evidence="1" id="KW-0812">Transmembrane</keyword>
<feature type="transmembrane region" description="Helical" evidence="1">
    <location>
        <begin position="119"/>
        <end position="137"/>
    </location>
</feature>
<reference evidence="2" key="2">
    <citation type="submission" date="2015-06" db="EMBL/GenBank/DDBJ databases">
        <authorList>
            <person name="Hoefler B.C."/>
            <person name="Straight P.D."/>
        </authorList>
    </citation>
    <scope>NUCLEOTIDE SEQUENCE [LARGE SCALE GENOMIC DNA]</scope>
    <source>
        <strain evidence="2">ARA6</strain>
    </source>
</reference>
<accession>A0A0K1IPQ6</accession>
<evidence type="ECO:0000313" key="3">
    <source>
        <dbReference type="EMBL" id="QOS10447.1"/>
    </source>
</evidence>
<dbReference type="AlphaFoldDB" id="A0A0K1IPQ6"/>
<feature type="transmembrane region" description="Helical" evidence="1">
    <location>
        <begin position="63"/>
        <end position="82"/>
    </location>
</feature>